<dbReference type="EMBL" id="JAAMPI010001420">
    <property type="protein sequence ID" value="KAF4625279.1"/>
    <property type="molecule type" value="Genomic_DNA"/>
</dbReference>
<feature type="compositionally biased region" description="Polar residues" evidence="1">
    <location>
        <begin position="191"/>
        <end position="201"/>
    </location>
</feature>
<keyword evidence="2" id="KW-1133">Transmembrane helix</keyword>
<name>A0A8H4R7Y0_9HELO</name>
<keyword evidence="2" id="KW-0812">Transmembrane</keyword>
<feature type="region of interest" description="Disordered" evidence="1">
    <location>
        <begin position="128"/>
        <end position="150"/>
    </location>
</feature>
<feature type="region of interest" description="Disordered" evidence="1">
    <location>
        <begin position="190"/>
        <end position="217"/>
    </location>
</feature>
<reference evidence="3 4" key="1">
    <citation type="submission" date="2020-03" db="EMBL/GenBank/DDBJ databases">
        <title>Draft Genome Sequence of Cudoniella acicularis.</title>
        <authorList>
            <person name="Buettner E."/>
            <person name="Kellner H."/>
        </authorList>
    </citation>
    <scope>NUCLEOTIDE SEQUENCE [LARGE SCALE GENOMIC DNA]</scope>
    <source>
        <strain evidence="3 4">DSM 108380</strain>
    </source>
</reference>
<evidence type="ECO:0000256" key="2">
    <source>
        <dbReference type="SAM" id="Phobius"/>
    </source>
</evidence>
<feature type="transmembrane region" description="Helical" evidence="2">
    <location>
        <begin position="70"/>
        <end position="90"/>
    </location>
</feature>
<dbReference type="Proteomes" id="UP000566819">
    <property type="component" value="Unassembled WGS sequence"/>
</dbReference>
<evidence type="ECO:0000313" key="3">
    <source>
        <dbReference type="EMBL" id="KAF4625279.1"/>
    </source>
</evidence>
<dbReference type="AlphaFoldDB" id="A0A8H4R7Y0"/>
<evidence type="ECO:0000313" key="4">
    <source>
        <dbReference type="Proteomes" id="UP000566819"/>
    </source>
</evidence>
<dbReference type="OrthoDB" id="3560771at2759"/>
<proteinExistence type="predicted"/>
<protein>
    <submittedName>
        <fullName evidence="3">Uncharacterized protein</fullName>
    </submittedName>
</protein>
<keyword evidence="4" id="KW-1185">Reference proteome</keyword>
<organism evidence="3 4">
    <name type="scientific">Cudoniella acicularis</name>
    <dbReference type="NCBI Taxonomy" id="354080"/>
    <lineage>
        <taxon>Eukaryota</taxon>
        <taxon>Fungi</taxon>
        <taxon>Dikarya</taxon>
        <taxon>Ascomycota</taxon>
        <taxon>Pezizomycotina</taxon>
        <taxon>Leotiomycetes</taxon>
        <taxon>Helotiales</taxon>
        <taxon>Tricladiaceae</taxon>
        <taxon>Cudoniella</taxon>
    </lineage>
</organism>
<gene>
    <name evidence="3" type="ORF">G7Y89_g12889</name>
</gene>
<keyword evidence="2" id="KW-0472">Membrane</keyword>
<sequence>MAATPTPGDHWPVLFTPEPQMPTYHQAKETSTSTPTPTTTVISSSLLTDQNFNNPDTRGFWERLEGGGKIGIALTIVIVILAIIIGSAWYCCNCCGYRTKRRRRNLPPQGFAREGILPLHTIPSANTIPNPRSIAVPPTMSADVPPPSYEEAVPRQHQRILNNRDEEDGVIADGKTPLSEIPFEDVVLEHASSNSSGSRNFHQTHHGWGNTQGHTNS</sequence>
<accession>A0A8H4R7Y0</accession>
<evidence type="ECO:0000256" key="1">
    <source>
        <dbReference type="SAM" id="MobiDB-lite"/>
    </source>
</evidence>
<comment type="caution">
    <text evidence="3">The sequence shown here is derived from an EMBL/GenBank/DDBJ whole genome shotgun (WGS) entry which is preliminary data.</text>
</comment>